<dbReference type="GO" id="GO:0070139">
    <property type="term" value="F:SUMO-specific endopeptidase activity"/>
    <property type="evidence" value="ECO:0007669"/>
    <property type="project" value="TreeGrafter"/>
</dbReference>
<dbReference type="PANTHER" id="PTHR46896:SF3">
    <property type="entry name" value="FI06413P-RELATED"/>
    <property type="match status" value="1"/>
</dbReference>
<dbReference type="AlphaFoldDB" id="A0AAD7F5M3"/>
<dbReference type="InterPro" id="IPR051947">
    <property type="entry name" value="Sentrin-specific_protease"/>
</dbReference>
<feature type="compositionally biased region" description="Basic and acidic residues" evidence="6">
    <location>
        <begin position="437"/>
        <end position="454"/>
    </location>
</feature>
<evidence type="ECO:0000313" key="8">
    <source>
        <dbReference type="EMBL" id="KAJ7367116.1"/>
    </source>
</evidence>
<feature type="compositionally biased region" description="Acidic residues" evidence="6">
    <location>
        <begin position="805"/>
        <end position="822"/>
    </location>
</feature>
<accession>A0AAD7F5M3</accession>
<feature type="region of interest" description="Disordered" evidence="6">
    <location>
        <begin position="426"/>
        <end position="549"/>
    </location>
</feature>
<dbReference type="Proteomes" id="UP001218218">
    <property type="component" value="Unassembled WGS sequence"/>
</dbReference>
<dbReference type="Gene3D" id="1.10.418.20">
    <property type="match status" value="2"/>
</dbReference>
<keyword evidence="5" id="KW-0378">Hydrolase</keyword>
<evidence type="ECO:0000256" key="4">
    <source>
        <dbReference type="ARBA" id="ARBA00022786"/>
    </source>
</evidence>
<keyword evidence="9" id="KW-1185">Reference proteome</keyword>
<feature type="compositionally biased region" description="Acidic residues" evidence="6">
    <location>
        <begin position="854"/>
        <end position="866"/>
    </location>
</feature>
<dbReference type="GO" id="GO:0006508">
    <property type="term" value="P:proteolysis"/>
    <property type="evidence" value="ECO:0007669"/>
    <property type="project" value="UniProtKB-KW"/>
</dbReference>
<evidence type="ECO:0000256" key="2">
    <source>
        <dbReference type="ARBA" id="ARBA00022553"/>
    </source>
</evidence>
<dbReference type="GO" id="GO:0005737">
    <property type="term" value="C:cytoplasm"/>
    <property type="evidence" value="ECO:0007669"/>
    <property type="project" value="TreeGrafter"/>
</dbReference>
<evidence type="ECO:0000313" key="9">
    <source>
        <dbReference type="Proteomes" id="UP001218218"/>
    </source>
</evidence>
<keyword evidence="2" id="KW-0597">Phosphoprotein</keyword>
<keyword evidence="4" id="KW-0833">Ubl conjugation pathway</keyword>
<feature type="compositionally biased region" description="Acidic residues" evidence="6">
    <location>
        <begin position="1073"/>
        <end position="1084"/>
    </location>
</feature>
<feature type="region of interest" description="Disordered" evidence="6">
    <location>
        <begin position="768"/>
        <end position="935"/>
    </location>
</feature>
<protein>
    <recommendedName>
        <fullName evidence="7">Ubiquitin-like protease family profile domain-containing protein</fullName>
    </recommendedName>
</protein>
<feature type="region of interest" description="Disordered" evidence="6">
    <location>
        <begin position="159"/>
        <end position="221"/>
    </location>
</feature>
<dbReference type="InterPro" id="IPR003653">
    <property type="entry name" value="Peptidase_C48_C"/>
</dbReference>
<feature type="region of interest" description="Disordered" evidence="6">
    <location>
        <begin position="674"/>
        <end position="749"/>
    </location>
</feature>
<dbReference type="Gene3D" id="3.30.310.130">
    <property type="entry name" value="Ubiquitin-related"/>
    <property type="match status" value="1"/>
</dbReference>
<dbReference type="InterPro" id="IPR038765">
    <property type="entry name" value="Papain-like_cys_pep_sf"/>
</dbReference>
<organism evidence="8 9">
    <name type="scientific">Mycena albidolilacea</name>
    <dbReference type="NCBI Taxonomy" id="1033008"/>
    <lineage>
        <taxon>Eukaryota</taxon>
        <taxon>Fungi</taxon>
        <taxon>Dikarya</taxon>
        <taxon>Basidiomycota</taxon>
        <taxon>Agaricomycotina</taxon>
        <taxon>Agaricomycetes</taxon>
        <taxon>Agaricomycetidae</taxon>
        <taxon>Agaricales</taxon>
        <taxon>Marasmiineae</taxon>
        <taxon>Mycenaceae</taxon>
        <taxon>Mycena</taxon>
    </lineage>
</organism>
<dbReference type="PANTHER" id="PTHR46896">
    <property type="entry name" value="SENTRIN-SPECIFIC PROTEASE"/>
    <property type="match status" value="1"/>
</dbReference>
<feature type="region of interest" description="Disordered" evidence="6">
    <location>
        <begin position="1065"/>
        <end position="1117"/>
    </location>
</feature>
<feature type="compositionally biased region" description="Polar residues" evidence="6">
    <location>
        <begin position="74"/>
        <end position="83"/>
    </location>
</feature>
<evidence type="ECO:0000259" key="7">
    <source>
        <dbReference type="PROSITE" id="PS50600"/>
    </source>
</evidence>
<dbReference type="PROSITE" id="PS50600">
    <property type="entry name" value="ULP_PROTEASE"/>
    <property type="match status" value="1"/>
</dbReference>
<sequence length="1117" mass="122183">MYASASDRTAIGMLHGGSLSTPAQMRDASGSGTTWRQPPTKIVQPTNVARTPSGGSNPYSGRMGNTLNDRRGNVTAQRNVITHSSERVGPPPAKRARMENNGSVRRKKVSQPIFESSRPRARRGDPDNTDAIVLDVDEYEDTGQRVYRAVELDVDDDLNIISGASGSGSSRQDSRPVVDGPSTALLRREHQGVRLAPEESDDSIESWEPVRDSPPVEKGNTKTKVNRYEKLDAAATESHPYLDLAIVGTPKPGVKKAMKPKNPFAVPVENAKKPKPIPAAKPSKTTTVLPIKAWYLGRKCFDEPYHLVWTPNAKMTIRSGDNFGAPAKHTEEIDIGIVAERVLFVSPEDPVDDKVFCLKTFEKFPKKKAGNQKPIGTQYSSYFKQGGSHGEGDIVIKFDSASPAWADAVYERFVGWVKGNVQERERLTGKAGQSKWEGARRSAELLETRTKRESASGSSGFPRPTRAKNPAVAGIPPLDTWSPPASLAVPNTTKLTSRSRREGSPSTPIEVGSPTRIPRPLSRPTDSDTAGGGPRRSARHSVAPQRDPEELILVYPPGQTGAVNITNGDLARLAPGEFLNDTLIEFGLKLWLQDLEKENPELVKQIHVFSSFFYKKLDNKDAKGKGRSPEKGYESVRKWTAKFDLFDKKYIIVPINENLHWYLAIIYQPEHTLKPPLPAPIRQTKSPSTRRKTRLEAEQSPEIDQVPVSHSTKPRAPDSKASSVTRRTPSPVATAVSEGGGSGTLSPNSNLQAEAEVVDQLVSSCSINDDEPCPRETAEEPAACDTDGDANSLFDGTDVNSLFDDCMDVDGDEDVQVVETAEESPPPPPADSEVPLPEGGSHTASEEPAGPEVMDVDADFDPDESMDPLLIVDPDPDPEPPAAPAALDSVKTTAFYGSAKSRGKRKAESPPLETFPPSQEASPSEAGEDEAEDGQPATCVIILDSLGGRHTRVSNVLGQYLQLEAREKKGIPLEESRKSFGKQAQVPHQPNFCDCGIYLLHLAQTFMSDPDHYYKLINKRKGSTSSSSERQIEWRDDRTKLLRQSLTERIEELSLEWQKDRAEKELKKTLEDSVPESSDDDIDIVDTTPAPAHTVPPKQRKQMGKGVLGKATRMRGN</sequence>
<comment type="similarity">
    <text evidence="1">Belongs to the peptidase C48 family.</text>
</comment>
<comment type="caution">
    <text evidence="8">The sequence shown here is derived from an EMBL/GenBank/DDBJ whole genome shotgun (WGS) entry which is preliminary data.</text>
</comment>
<evidence type="ECO:0000256" key="5">
    <source>
        <dbReference type="ARBA" id="ARBA00022801"/>
    </source>
</evidence>
<dbReference type="EMBL" id="JARIHO010000002">
    <property type="protein sequence ID" value="KAJ7367116.1"/>
    <property type="molecule type" value="Genomic_DNA"/>
</dbReference>
<proteinExistence type="inferred from homology"/>
<evidence type="ECO:0000256" key="6">
    <source>
        <dbReference type="SAM" id="MobiDB-lite"/>
    </source>
</evidence>
<evidence type="ECO:0000256" key="3">
    <source>
        <dbReference type="ARBA" id="ARBA00022670"/>
    </source>
</evidence>
<name>A0AAD7F5M3_9AGAR</name>
<dbReference type="SUPFAM" id="SSF54001">
    <property type="entry name" value="Cysteine proteinases"/>
    <property type="match status" value="1"/>
</dbReference>
<feature type="compositionally biased region" description="Polar residues" evidence="6">
    <location>
        <begin position="30"/>
        <end position="67"/>
    </location>
</feature>
<dbReference type="GO" id="GO:0016926">
    <property type="term" value="P:protein desumoylation"/>
    <property type="evidence" value="ECO:0007669"/>
    <property type="project" value="TreeGrafter"/>
</dbReference>
<reference evidence="8" key="1">
    <citation type="submission" date="2023-03" db="EMBL/GenBank/DDBJ databases">
        <title>Massive genome expansion in bonnet fungi (Mycena s.s.) driven by repeated elements and novel gene families across ecological guilds.</title>
        <authorList>
            <consortium name="Lawrence Berkeley National Laboratory"/>
            <person name="Harder C.B."/>
            <person name="Miyauchi S."/>
            <person name="Viragh M."/>
            <person name="Kuo A."/>
            <person name="Thoen E."/>
            <person name="Andreopoulos B."/>
            <person name="Lu D."/>
            <person name="Skrede I."/>
            <person name="Drula E."/>
            <person name="Henrissat B."/>
            <person name="Morin E."/>
            <person name="Kohler A."/>
            <person name="Barry K."/>
            <person name="LaButti K."/>
            <person name="Morin E."/>
            <person name="Salamov A."/>
            <person name="Lipzen A."/>
            <person name="Mereny Z."/>
            <person name="Hegedus B."/>
            <person name="Baldrian P."/>
            <person name="Stursova M."/>
            <person name="Weitz H."/>
            <person name="Taylor A."/>
            <person name="Grigoriev I.V."/>
            <person name="Nagy L.G."/>
            <person name="Martin F."/>
            <person name="Kauserud H."/>
        </authorList>
    </citation>
    <scope>NUCLEOTIDE SEQUENCE</scope>
    <source>
        <strain evidence="8">CBHHK002</strain>
    </source>
</reference>
<feature type="region of interest" description="Disordered" evidence="6">
    <location>
        <begin position="1"/>
        <end position="129"/>
    </location>
</feature>
<gene>
    <name evidence="8" type="ORF">DFH08DRAFT_764818</name>
</gene>
<feature type="domain" description="Ubiquitin-like protease family profile" evidence="7">
    <location>
        <begin position="563"/>
        <end position="1006"/>
    </location>
</feature>
<dbReference type="GO" id="GO:0005634">
    <property type="term" value="C:nucleus"/>
    <property type="evidence" value="ECO:0007669"/>
    <property type="project" value="TreeGrafter"/>
</dbReference>
<dbReference type="Pfam" id="PF02902">
    <property type="entry name" value="Peptidase_C48"/>
    <property type="match status" value="2"/>
</dbReference>
<keyword evidence="3" id="KW-0645">Protease</keyword>
<evidence type="ECO:0000256" key="1">
    <source>
        <dbReference type="ARBA" id="ARBA00005234"/>
    </source>
</evidence>